<dbReference type="SUPFAM" id="SSF48403">
    <property type="entry name" value="Ankyrin repeat"/>
    <property type="match status" value="1"/>
</dbReference>
<comment type="caution">
    <text evidence="4">The sequence shown here is derived from an EMBL/GenBank/DDBJ whole genome shotgun (WGS) entry which is preliminary data.</text>
</comment>
<accession>A0A812RGM2</accession>
<dbReference type="Pfam" id="PF12796">
    <property type="entry name" value="Ank_2"/>
    <property type="match status" value="1"/>
</dbReference>
<evidence type="ECO:0000256" key="1">
    <source>
        <dbReference type="ARBA" id="ARBA00022737"/>
    </source>
</evidence>
<dbReference type="AlphaFoldDB" id="A0A812RGM2"/>
<dbReference type="PANTHER" id="PTHR24198">
    <property type="entry name" value="ANKYRIN REPEAT AND PROTEIN KINASE DOMAIN-CONTAINING PROTEIN"/>
    <property type="match status" value="1"/>
</dbReference>
<evidence type="ECO:0000313" key="5">
    <source>
        <dbReference type="Proteomes" id="UP000601435"/>
    </source>
</evidence>
<dbReference type="PROSITE" id="PS50088">
    <property type="entry name" value="ANK_REPEAT"/>
    <property type="match status" value="2"/>
</dbReference>
<dbReference type="Gene3D" id="1.25.40.20">
    <property type="entry name" value="Ankyrin repeat-containing domain"/>
    <property type="match status" value="1"/>
</dbReference>
<evidence type="ECO:0000256" key="2">
    <source>
        <dbReference type="ARBA" id="ARBA00023043"/>
    </source>
</evidence>
<dbReference type="InterPro" id="IPR036770">
    <property type="entry name" value="Ankyrin_rpt-contain_sf"/>
</dbReference>
<reference evidence="4" key="1">
    <citation type="submission" date="2021-02" db="EMBL/GenBank/DDBJ databases">
        <authorList>
            <person name="Dougan E. K."/>
            <person name="Rhodes N."/>
            <person name="Thang M."/>
            <person name="Chan C."/>
        </authorList>
    </citation>
    <scope>NUCLEOTIDE SEQUENCE</scope>
</reference>
<proteinExistence type="predicted"/>
<dbReference type="PROSITE" id="PS50297">
    <property type="entry name" value="ANK_REP_REGION"/>
    <property type="match status" value="2"/>
</dbReference>
<dbReference type="InterPro" id="IPR002110">
    <property type="entry name" value="Ankyrin_rpt"/>
</dbReference>
<feature type="non-terminal residue" evidence="4">
    <location>
        <position position="1"/>
    </location>
</feature>
<dbReference type="OrthoDB" id="420599at2759"/>
<keyword evidence="1" id="KW-0677">Repeat</keyword>
<dbReference type="EMBL" id="CAJNJA010019096">
    <property type="protein sequence ID" value="CAE7438539.1"/>
    <property type="molecule type" value="Genomic_DNA"/>
</dbReference>
<evidence type="ECO:0000313" key="4">
    <source>
        <dbReference type="EMBL" id="CAE7438539.1"/>
    </source>
</evidence>
<sequence length="373" mass="41385">MHQTLVGEAHGMLNAPGDGKFTDESDRTSLGPVIVQMVWNKLVYFLEQGDWHSYRCMLNEQRVRYLKSLDVDPIDGLIPKPPTNIDPFSSPQTFVLARFLHQNGFQSPLERDARGWSPLCFAAMNGDVMLVEALLDSKADVNDAITKAKKEMSLPKRMSVLSLAAFYHSSEVMRLLLARRAKLSATDAHQGTALHWASCSDNAEGVRILCAAGADPSKQCLPGLNPFNLACACSTANAMKELFAQVPSLDLRHSLHFAMMFFGGYSETVSFLIEVKADVNERFQVRLQEPVWWLIMNMAGIRHRLSPSRLTSLAYHHAGATPLMFSILSGYFEATSLLLAAGARLDTQNSRKKTAADFARAMRAPEPLLRSLQ</sequence>
<feature type="repeat" description="ANK" evidence="3">
    <location>
        <begin position="318"/>
        <end position="350"/>
    </location>
</feature>
<dbReference type="SMART" id="SM00248">
    <property type="entry name" value="ANK"/>
    <property type="match status" value="5"/>
</dbReference>
<dbReference type="Pfam" id="PF00023">
    <property type="entry name" value="Ank"/>
    <property type="match status" value="1"/>
</dbReference>
<protein>
    <submittedName>
        <fullName evidence="4">Ankrd17 protein</fullName>
    </submittedName>
</protein>
<keyword evidence="2 3" id="KW-0040">ANK repeat</keyword>
<evidence type="ECO:0000256" key="3">
    <source>
        <dbReference type="PROSITE-ProRule" id="PRU00023"/>
    </source>
</evidence>
<organism evidence="4 5">
    <name type="scientific">Symbiodinium necroappetens</name>
    <dbReference type="NCBI Taxonomy" id="1628268"/>
    <lineage>
        <taxon>Eukaryota</taxon>
        <taxon>Sar</taxon>
        <taxon>Alveolata</taxon>
        <taxon>Dinophyceae</taxon>
        <taxon>Suessiales</taxon>
        <taxon>Symbiodiniaceae</taxon>
        <taxon>Symbiodinium</taxon>
    </lineage>
</organism>
<keyword evidence="5" id="KW-1185">Reference proteome</keyword>
<feature type="repeat" description="ANK" evidence="3">
    <location>
        <begin position="114"/>
        <end position="142"/>
    </location>
</feature>
<dbReference type="Proteomes" id="UP000601435">
    <property type="component" value="Unassembled WGS sequence"/>
</dbReference>
<name>A0A812RGM2_9DINO</name>
<dbReference type="PANTHER" id="PTHR24198:SF165">
    <property type="entry name" value="ANKYRIN REPEAT-CONTAINING PROTEIN-RELATED"/>
    <property type="match status" value="1"/>
</dbReference>
<gene>
    <name evidence="4" type="primary">Ankrd17</name>
    <name evidence="4" type="ORF">SNEC2469_LOCUS12056</name>
</gene>